<dbReference type="InterPro" id="IPR001828">
    <property type="entry name" value="ANF_lig-bd_rcpt"/>
</dbReference>
<comment type="caution">
    <text evidence="14">The sequence shown here is derived from an EMBL/GenBank/DDBJ whole genome shotgun (WGS) entry which is preliminary data.</text>
</comment>
<evidence type="ECO:0000256" key="9">
    <source>
        <dbReference type="ARBA" id="ARBA00023180"/>
    </source>
</evidence>
<feature type="transmembrane region" description="Helical" evidence="11">
    <location>
        <begin position="697"/>
        <end position="717"/>
    </location>
</feature>
<dbReference type="InterPro" id="IPR038550">
    <property type="entry name" value="GPCR_3_9-Cys_sf"/>
</dbReference>
<gene>
    <name evidence="14" type="ORF">LARSCL_LOCUS17990</name>
</gene>
<feature type="transmembrane region" description="Helical" evidence="11">
    <location>
        <begin position="583"/>
        <end position="608"/>
    </location>
</feature>
<evidence type="ECO:0000256" key="8">
    <source>
        <dbReference type="ARBA" id="ARBA00023170"/>
    </source>
</evidence>
<dbReference type="Gene3D" id="2.10.50.30">
    <property type="entry name" value="GPCR, family 3, nine cysteines domain"/>
    <property type="match status" value="1"/>
</dbReference>
<keyword evidence="7 11" id="KW-0472">Membrane</keyword>
<organism evidence="14 15">
    <name type="scientific">Larinioides sclopetarius</name>
    <dbReference type="NCBI Taxonomy" id="280406"/>
    <lineage>
        <taxon>Eukaryota</taxon>
        <taxon>Metazoa</taxon>
        <taxon>Ecdysozoa</taxon>
        <taxon>Arthropoda</taxon>
        <taxon>Chelicerata</taxon>
        <taxon>Arachnida</taxon>
        <taxon>Araneae</taxon>
        <taxon>Araneomorphae</taxon>
        <taxon>Entelegynae</taxon>
        <taxon>Araneoidea</taxon>
        <taxon>Araneidae</taxon>
        <taxon>Larinioides</taxon>
    </lineage>
</organism>
<keyword evidence="9" id="KW-0325">Glycoprotein</keyword>
<sequence length="909" mass="103436">MVFKNDIMSSSRLITCFLMHLLANGVISLVSEQPESSLNEVDGINQIILGGLFPVHAEGRGEDEKCGPIMPEKGIQRLEAMLYAIDQINKNFSYWKFKMHSVILDTCSSESYALEQSLRFLTASCGPTANISSKVTAVVGASNNVVTQSVANIIRLLKIPQISYASTSEELDDLHKYPYFFRVIPSDRFQVEVILDIIQHFKWTYVSLIVSEREYGEKGAQTIHKKIGSSAHNDFCFATVETLPRYATEITYDKVVSKLNRFENAKAVIVFLNEDEISELFDACERYAIPSGRFVWVGTGEWGAKERIVQGREKMAKGSITISPRRFPIEGFDKYFKSLKPNQNIRNPWFREFWEKQFDCVFRKDTEDLRKQKLCTGNEDLGEFYRQEVLVPMVIDSVDLLARAIKTMCEIIPLFCSEPEKREQKYRKEFLRIIKNTSFYSSQLHDMMISFDNSRSVSAKYSIFEYANGSEDTLNIQRMEGYGYRILGEWDPDTKLRLYTRPVWDKNGGVDSRCSKECPVGEQRIFHSKSEIRCCWTCKPCESSYYLPDLTKPCQKCPEETVPSMDKKTCIKIKYFGPDFGSAWALVPLVFSLLGIISSTAALVIIFLNRKTPNIEASGLELCYFILSGIIVCYCYSFLALSEPTEVCCGTLQILMGLGPSICYSAIFTKTNGLSRIVEADLEIMRKPSNISPKSQTLTCVCLVLIHVTFTVLWIIIMPPDVPKPFIEAEGKWVTYCNLDGISLLIGLGYNMFLLILCTIYAYKTKYITDNFNETRWINFAMVASCIMWLTFILIYSSAVTDYKVRSTILAMSESASATIILACIILPKIYIAIFHPKEISNSEHIVRYFRGFSKTQDELQQPSPIFSINLAQVPIPSVNESRNLGEAMKWQKKETASCYNDYEKSSGL</sequence>
<dbReference type="Gene3D" id="3.40.50.2300">
    <property type="match status" value="2"/>
</dbReference>
<keyword evidence="15" id="KW-1185">Reference proteome</keyword>
<feature type="transmembrane region" description="Helical" evidence="11">
    <location>
        <begin position="620"/>
        <end position="639"/>
    </location>
</feature>
<dbReference type="InterPro" id="IPR028082">
    <property type="entry name" value="Peripla_BP_I"/>
</dbReference>
<evidence type="ECO:0000313" key="14">
    <source>
        <dbReference type="EMBL" id="CAL1293065.1"/>
    </source>
</evidence>
<feature type="transmembrane region" description="Helical" evidence="11">
    <location>
        <begin position="775"/>
        <end position="796"/>
    </location>
</feature>
<feature type="transmembrane region" description="Helical" evidence="11">
    <location>
        <begin position="651"/>
        <end position="669"/>
    </location>
</feature>
<dbReference type="Proteomes" id="UP001497382">
    <property type="component" value="Unassembled WGS sequence"/>
</dbReference>
<evidence type="ECO:0000259" key="13">
    <source>
        <dbReference type="PROSITE" id="PS50259"/>
    </source>
</evidence>
<evidence type="ECO:0000256" key="12">
    <source>
        <dbReference type="SAM" id="SignalP"/>
    </source>
</evidence>
<dbReference type="PANTHER" id="PTHR24060">
    <property type="entry name" value="METABOTROPIC GLUTAMATE RECEPTOR"/>
    <property type="match status" value="1"/>
</dbReference>
<proteinExistence type="inferred from homology"/>
<evidence type="ECO:0000256" key="7">
    <source>
        <dbReference type="ARBA" id="ARBA00023136"/>
    </source>
</evidence>
<comment type="similarity">
    <text evidence="2">Belongs to the G-protein coupled receptor 3 family.</text>
</comment>
<feature type="signal peptide" evidence="12">
    <location>
        <begin position="1"/>
        <end position="28"/>
    </location>
</feature>
<reference evidence="14 15" key="1">
    <citation type="submission" date="2024-04" db="EMBL/GenBank/DDBJ databases">
        <authorList>
            <person name="Rising A."/>
            <person name="Reimegard J."/>
            <person name="Sonavane S."/>
            <person name="Akerstrom W."/>
            <person name="Nylinder S."/>
            <person name="Hedman E."/>
            <person name="Kallberg Y."/>
        </authorList>
    </citation>
    <scope>NUCLEOTIDE SEQUENCE [LARGE SCALE GENOMIC DNA]</scope>
</reference>
<dbReference type="Pfam" id="PF00003">
    <property type="entry name" value="7tm_3"/>
    <property type="match status" value="1"/>
</dbReference>
<feature type="chain" id="PRO_5043629008" description="G-protein coupled receptors family 3 profile domain-containing protein" evidence="12">
    <location>
        <begin position="29"/>
        <end position="909"/>
    </location>
</feature>
<keyword evidence="6" id="KW-0297">G-protein coupled receptor</keyword>
<keyword evidence="12" id="KW-0732">Signal</keyword>
<comment type="subcellular location">
    <subcellularLocation>
        <location evidence="1">Cell membrane</location>
        <topology evidence="1">Multi-pass membrane protein</topology>
    </subcellularLocation>
</comment>
<keyword evidence="5 11" id="KW-1133">Transmembrane helix</keyword>
<evidence type="ECO:0000256" key="1">
    <source>
        <dbReference type="ARBA" id="ARBA00004651"/>
    </source>
</evidence>
<evidence type="ECO:0000256" key="5">
    <source>
        <dbReference type="ARBA" id="ARBA00022989"/>
    </source>
</evidence>
<protein>
    <recommendedName>
        <fullName evidence="13">G-protein coupled receptors family 3 profile domain-containing protein</fullName>
    </recommendedName>
</protein>
<dbReference type="PROSITE" id="PS50259">
    <property type="entry name" value="G_PROTEIN_RECEP_F3_4"/>
    <property type="match status" value="1"/>
</dbReference>
<evidence type="ECO:0000256" key="3">
    <source>
        <dbReference type="ARBA" id="ARBA00022475"/>
    </source>
</evidence>
<evidence type="ECO:0000256" key="10">
    <source>
        <dbReference type="ARBA" id="ARBA00023224"/>
    </source>
</evidence>
<name>A0AAV2BA13_9ARAC</name>
<dbReference type="SUPFAM" id="SSF53822">
    <property type="entry name" value="Periplasmic binding protein-like I"/>
    <property type="match status" value="1"/>
</dbReference>
<dbReference type="Pfam" id="PF01094">
    <property type="entry name" value="ANF_receptor"/>
    <property type="match status" value="1"/>
</dbReference>
<dbReference type="InterPro" id="IPR000337">
    <property type="entry name" value="GPCR_3"/>
</dbReference>
<dbReference type="PRINTS" id="PR00248">
    <property type="entry name" value="GPCRMGR"/>
</dbReference>
<feature type="domain" description="G-protein coupled receptors family 3 profile" evidence="13">
    <location>
        <begin position="584"/>
        <end position="839"/>
    </location>
</feature>
<feature type="transmembrane region" description="Helical" evidence="11">
    <location>
        <begin position="816"/>
        <end position="835"/>
    </location>
</feature>
<evidence type="ECO:0000256" key="2">
    <source>
        <dbReference type="ARBA" id="ARBA00007242"/>
    </source>
</evidence>
<keyword evidence="3" id="KW-1003">Cell membrane</keyword>
<evidence type="ECO:0000256" key="4">
    <source>
        <dbReference type="ARBA" id="ARBA00022692"/>
    </source>
</evidence>
<dbReference type="InterPro" id="IPR050726">
    <property type="entry name" value="mGluR"/>
</dbReference>
<dbReference type="GO" id="GO:0005886">
    <property type="term" value="C:plasma membrane"/>
    <property type="evidence" value="ECO:0007669"/>
    <property type="project" value="UniProtKB-SubCell"/>
</dbReference>
<keyword evidence="8" id="KW-0675">Receptor</keyword>
<dbReference type="PRINTS" id="PR00593">
    <property type="entry name" value="MTABOTROPICR"/>
</dbReference>
<accession>A0AAV2BA13</accession>
<dbReference type="GO" id="GO:0004930">
    <property type="term" value="F:G protein-coupled receptor activity"/>
    <property type="evidence" value="ECO:0007669"/>
    <property type="project" value="UniProtKB-KW"/>
</dbReference>
<dbReference type="FunFam" id="3.40.50.2300:FF:000145">
    <property type="entry name" value="Glutamate receptor, metabotropic"/>
    <property type="match status" value="1"/>
</dbReference>
<dbReference type="EMBL" id="CAXIEN010000319">
    <property type="protein sequence ID" value="CAL1293065.1"/>
    <property type="molecule type" value="Genomic_DNA"/>
</dbReference>
<keyword evidence="4 11" id="KW-0812">Transmembrane</keyword>
<feature type="transmembrane region" description="Helical" evidence="11">
    <location>
        <begin position="742"/>
        <end position="763"/>
    </location>
</feature>
<evidence type="ECO:0000313" key="15">
    <source>
        <dbReference type="Proteomes" id="UP001497382"/>
    </source>
</evidence>
<dbReference type="InterPro" id="IPR017978">
    <property type="entry name" value="GPCR_3_C"/>
</dbReference>
<evidence type="ECO:0000256" key="6">
    <source>
        <dbReference type="ARBA" id="ARBA00023040"/>
    </source>
</evidence>
<dbReference type="AlphaFoldDB" id="A0AAV2BA13"/>
<keyword evidence="10" id="KW-0807">Transducer</keyword>
<evidence type="ECO:0000256" key="11">
    <source>
        <dbReference type="SAM" id="Phobius"/>
    </source>
</evidence>
<dbReference type="InterPro" id="IPR000162">
    <property type="entry name" value="GPCR_3_mtglu_rcpt"/>
</dbReference>